<dbReference type="GeneID" id="103508201"/>
<gene>
    <name evidence="4 5" type="primary">LOC103508201</name>
</gene>
<sequence length="221" mass="25091">MANPCIVPQKNQVDLGDNRWYNQHEHQLQLAKESEPELVFIGDSLISFLTQTQIWHNLFEPLHCLAFGIGGDKVEHCLWRVQDGILDSIKPKVIVILVGTNNTEDSAENIADGILELIRLVQTKQPQADVVVLELLPRGKLINKLWTKNLATNQILADKLSPAPLGPKVHLIQHNKDEIISKDEISQGDFYDYLHLTESGYRKVFTPVYEKVKQILSDLDK</sequence>
<dbReference type="InterPro" id="IPR036514">
    <property type="entry name" value="SGNH_hydro_sf"/>
</dbReference>
<dbReference type="Proteomes" id="UP000079169">
    <property type="component" value="Unplaced"/>
</dbReference>
<dbReference type="PANTHER" id="PTHR11852:SF0">
    <property type="entry name" value="PLATELET-ACTIVATING FACTOR ACETYLHYDROLASE IB SUBUNIT BETA HOMOLOG"/>
    <property type="match status" value="1"/>
</dbReference>
<accession>A0A1S3CZE7</accession>
<dbReference type="PaxDb" id="121845-A0A1S3CZE7"/>
<organism evidence="4">
    <name type="scientific">Diaphorina citri</name>
    <name type="common">Asian citrus psyllid</name>
    <dbReference type="NCBI Taxonomy" id="121845"/>
    <lineage>
        <taxon>Eukaryota</taxon>
        <taxon>Metazoa</taxon>
        <taxon>Ecdysozoa</taxon>
        <taxon>Arthropoda</taxon>
        <taxon>Hexapoda</taxon>
        <taxon>Insecta</taxon>
        <taxon>Pterygota</taxon>
        <taxon>Neoptera</taxon>
        <taxon>Paraneoptera</taxon>
        <taxon>Hemiptera</taxon>
        <taxon>Sternorrhyncha</taxon>
        <taxon>Psylloidea</taxon>
        <taxon>Psyllidae</taxon>
        <taxon>Diaphorininae</taxon>
        <taxon>Diaphorina</taxon>
    </lineage>
</organism>
<dbReference type="RefSeq" id="XP_008470955.1">
    <property type="nucleotide sequence ID" value="XM_008472733.3"/>
</dbReference>
<keyword evidence="3" id="KW-1185">Reference proteome</keyword>
<dbReference type="SUPFAM" id="SSF52266">
    <property type="entry name" value="SGNH hydrolase"/>
    <property type="match status" value="1"/>
</dbReference>
<evidence type="ECO:0000313" key="4">
    <source>
        <dbReference type="RefSeq" id="XP_008470954.1"/>
    </source>
</evidence>
<dbReference type="STRING" id="121845.A0A1S3CZE7"/>
<dbReference type="AlphaFoldDB" id="A0A1S3CZE7"/>
<dbReference type="RefSeq" id="XP_008470954.1">
    <property type="nucleotide sequence ID" value="XM_008472732.3"/>
</dbReference>
<protein>
    <submittedName>
        <fullName evidence="5">Platelet-activating factor acetylhydrolase IB subunit beta isoform X1</fullName>
    </submittedName>
    <submittedName>
        <fullName evidence="4">Platelet-activating factor acetylhydrolase IB subunit beta isoform X2</fullName>
    </submittedName>
</protein>
<name>A0A1S3CZE7_DIACI</name>
<dbReference type="KEGG" id="dci:103508201"/>
<evidence type="ECO:0000313" key="3">
    <source>
        <dbReference type="Proteomes" id="UP000079169"/>
    </source>
</evidence>
<proteinExistence type="inferred from homology"/>
<dbReference type="OrthoDB" id="505607at2759"/>
<evidence type="ECO:0000259" key="2">
    <source>
        <dbReference type="Pfam" id="PF13472"/>
    </source>
</evidence>
<dbReference type="Pfam" id="PF13472">
    <property type="entry name" value="Lipase_GDSL_2"/>
    <property type="match status" value="1"/>
</dbReference>
<reference evidence="4 5" key="1">
    <citation type="submission" date="2023-09" db="UniProtKB">
        <authorList>
            <consortium name="RefSeq"/>
        </authorList>
    </citation>
    <scope>IDENTIFICATION</scope>
</reference>
<dbReference type="PANTHER" id="PTHR11852">
    <property type="entry name" value="PLATELET-ACTIVATING FACTOR ACETYLHYDROLASE"/>
    <property type="match status" value="1"/>
</dbReference>
<evidence type="ECO:0000313" key="5">
    <source>
        <dbReference type="RefSeq" id="XP_008470955.1"/>
    </source>
</evidence>
<feature type="domain" description="SGNH hydrolase-type esterase" evidence="2">
    <location>
        <begin position="40"/>
        <end position="202"/>
    </location>
</feature>
<dbReference type="Gene3D" id="3.40.50.1110">
    <property type="entry name" value="SGNH hydrolase"/>
    <property type="match status" value="1"/>
</dbReference>
<dbReference type="InterPro" id="IPR013830">
    <property type="entry name" value="SGNH_hydro"/>
</dbReference>
<dbReference type="OMA" id="AWNQYFA"/>
<evidence type="ECO:0000256" key="1">
    <source>
        <dbReference type="ARBA" id="ARBA00038184"/>
    </source>
</evidence>
<comment type="similarity">
    <text evidence="1">Belongs to the 'GDSL' lipolytic enzyme family. Platelet-activating factor acetylhydrolase IB beta/gamma subunits subfamily.</text>
</comment>